<dbReference type="SUPFAM" id="SSF54786">
    <property type="entry name" value="YcfA/nrd intein domain"/>
    <property type="match status" value="1"/>
</dbReference>
<comment type="caution">
    <text evidence="8">The sequence shown here is derived from an EMBL/GenBank/DDBJ whole genome shotgun (WGS) entry which is preliminary data.</text>
</comment>
<evidence type="ECO:0000313" key="8">
    <source>
        <dbReference type="EMBL" id="MBI4252282.1"/>
    </source>
</evidence>
<reference evidence="8" key="1">
    <citation type="submission" date="2020-07" db="EMBL/GenBank/DDBJ databases">
        <title>Huge and variable diversity of episymbiotic CPR bacteria and DPANN archaea in groundwater ecosystems.</title>
        <authorList>
            <person name="He C.Y."/>
            <person name="Keren R."/>
            <person name="Whittaker M."/>
            <person name="Farag I.F."/>
            <person name="Doudna J."/>
            <person name="Cate J.H.D."/>
            <person name="Banfield J.F."/>
        </authorList>
    </citation>
    <scope>NUCLEOTIDE SEQUENCE</scope>
    <source>
        <strain evidence="8">NC_groundwater_1370_Ag_S-0.2um_69_93</strain>
    </source>
</reference>
<dbReference type="Gene3D" id="3.30.920.30">
    <property type="entry name" value="Hypothetical protein"/>
    <property type="match status" value="1"/>
</dbReference>
<evidence type="ECO:0000256" key="7">
    <source>
        <dbReference type="ARBA" id="ARBA00023016"/>
    </source>
</evidence>
<sequence length="73" mass="8333">MHNLRPERVVRAFERAGWTVERQRGSHVHLSRPGNPNLLSVPVHKGKPIKIGLLKKLLALAGLSPEEFMELYR</sequence>
<proteinExistence type="inferred from homology"/>
<dbReference type="Pfam" id="PF07927">
    <property type="entry name" value="HicA_toxin"/>
    <property type="match status" value="1"/>
</dbReference>
<dbReference type="Proteomes" id="UP000752292">
    <property type="component" value="Unassembled WGS sequence"/>
</dbReference>
<keyword evidence="5" id="KW-0378">Hydrolase</keyword>
<gene>
    <name evidence="8" type="ORF">HY618_07460</name>
</gene>
<dbReference type="GO" id="GO:0004519">
    <property type="term" value="F:endonuclease activity"/>
    <property type="evidence" value="ECO:0007669"/>
    <property type="project" value="UniProtKB-KW"/>
</dbReference>
<dbReference type="InterPro" id="IPR038570">
    <property type="entry name" value="HicA_sf"/>
</dbReference>
<accession>A0A932ZUC5</accession>
<evidence type="ECO:0000313" key="9">
    <source>
        <dbReference type="Proteomes" id="UP000752292"/>
    </source>
</evidence>
<dbReference type="GO" id="GO:0016787">
    <property type="term" value="F:hydrolase activity"/>
    <property type="evidence" value="ECO:0007669"/>
    <property type="project" value="UniProtKB-KW"/>
</dbReference>
<dbReference type="GO" id="GO:0003729">
    <property type="term" value="F:mRNA binding"/>
    <property type="evidence" value="ECO:0007669"/>
    <property type="project" value="InterPro"/>
</dbReference>
<evidence type="ECO:0000256" key="3">
    <source>
        <dbReference type="ARBA" id="ARBA00022722"/>
    </source>
</evidence>
<dbReference type="InterPro" id="IPR012933">
    <property type="entry name" value="HicA_mRNA_interferase"/>
</dbReference>
<keyword evidence="2" id="KW-1277">Toxin-antitoxin system</keyword>
<keyword evidence="3" id="KW-0540">Nuclease</keyword>
<evidence type="ECO:0000256" key="4">
    <source>
        <dbReference type="ARBA" id="ARBA00022759"/>
    </source>
</evidence>
<evidence type="ECO:0000256" key="1">
    <source>
        <dbReference type="ARBA" id="ARBA00006620"/>
    </source>
</evidence>
<organism evidence="8 9">
    <name type="scientific">Tectimicrobiota bacterium</name>
    <dbReference type="NCBI Taxonomy" id="2528274"/>
    <lineage>
        <taxon>Bacteria</taxon>
        <taxon>Pseudomonadati</taxon>
        <taxon>Nitrospinota/Tectimicrobiota group</taxon>
        <taxon>Candidatus Tectimicrobiota</taxon>
    </lineage>
</organism>
<evidence type="ECO:0000256" key="6">
    <source>
        <dbReference type="ARBA" id="ARBA00022884"/>
    </source>
</evidence>
<keyword evidence="4" id="KW-0255">Endonuclease</keyword>
<evidence type="ECO:0000256" key="5">
    <source>
        <dbReference type="ARBA" id="ARBA00022801"/>
    </source>
</evidence>
<keyword evidence="6" id="KW-0694">RNA-binding</keyword>
<evidence type="ECO:0000256" key="2">
    <source>
        <dbReference type="ARBA" id="ARBA00022649"/>
    </source>
</evidence>
<comment type="similarity">
    <text evidence="1">Belongs to the HicA mRNA interferase family.</text>
</comment>
<keyword evidence="7" id="KW-0346">Stress response</keyword>
<protein>
    <submittedName>
        <fullName evidence="8">Type II toxin-antitoxin system HicA family toxin</fullName>
    </submittedName>
</protein>
<dbReference type="EMBL" id="JACQRX010000325">
    <property type="protein sequence ID" value="MBI4252282.1"/>
    <property type="molecule type" value="Genomic_DNA"/>
</dbReference>
<name>A0A932ZUC5_UNCTE</name>
<dbReference type="AlphaFoldDB" id="A0A932ZUC5"/>